<dbReference type="AlphaFoldDB" id="A0A2R5FVD5"/>
<dbReference type="InterPro" id="IPR009057">
    <property type="entry name" value="Homeodomain-like_sf"/>
</dbReference>
<dbReference type="OrthoDB" id="9808242at2"/>
<dbReference type="PANTHER" id="PTHR34849">
    <property type="entry name" value="SSL5025 PROTEIN"/>
    <property type="match status" value="1"/>
</dbReference>
<dbReference type="SUPFAM" id="SSF46689">
    <property type="entry name" value="Homeodomain-like"/>
    <property type="match status" value="1"/>
</dbReference>
<sequence>MTNWQERITQNPNVCHGKPCIKGTRIMVSVILDNFAEGLTFEEIIQEYPPLVLEDIKAAIAYAAQLTREEELLPLR</sequence>
<evidence type="ECO:0000313" key="1">
    <source>
        <dbReference type="EMBL" id="GBG21418.1"/>
    </source>
</evidence>
<evidence type="ECO:0000313" key="2">
    <source>
        <dbReference type="Proteomes" id="UP000245124"/>
    </source>
</evidence>
<keyword evidence="2" id="KW-1185">Reference proteome</keyword>
<dbReference type="InterPro" id="IPR036388">
    <property type="entry name" value="WH-like_DNA-bd_sf"/>
</dbReference>
<dbReference type="InterPro" id="IPR007367">
    <property type="entry name" value="DUF433"/>
</dbReference>
<comment type="caution">
    <text evidence="1">The sequence shown here is derived from an EMBL/GenBank/DDBJ whole genome shotgun (WGS) entry which is preliminary data.</text>
</comment>
<dbReference type="EMBL" id="BDUD01000001">
    <property type="protein sequence ID" value="GBG21418.1"/>
    <property type="molecule type" value="Genomic_DNA"/>
</dbReference>
<dbReference type="Gene3D" id="1.10.10.10">
    <property type="entry name" value="Winged helix-like DNA-binding domain superfamily/Winged helix DNA-binding domain"/>
    <property type="match status" value="1"/>
</dbReference>
<gene>
    <name evidence="1" type="ORF">NIES4072_51020</name>
</gene>
<dbReference type="RefSeq" id="WP_109011323.1">
    <property type="nucleotide sequence ID" value="NZ_BDUD01000001.1"/>
</dbReference>
<protein>
    <recommendedName>
        <fullName evidence="3">Antitoxin</fullName>
    </recommendedName>
</protein>
<dbReference type="Proteomes" id="UP000245124">
    <property type="component" value="Unassembled WGS sequence"/>
</dbReference>
<dbReference type="PANTHER" id="PTHR34849:SF3">
    <property type="entry name" value="SSR2962 PROTEIN"/>
    <property type="match status" value="1"/>
</dbReference>
<organism evidence="1 2">
    <name type="scientific">Nostoc commune NIES-4072</name>
    <dbReference type="NCBI Taxonomy" id="2005467"/>
    <lineage>
        <taxon>Bacteria</taxon>
        <taxon>Bacillati</taxon>
        <taxon>Cyanobacteriota</taxon>
        <taxon>Cyanophyceae</taxon>
        <taxon>Nostocales</taxon>
        <taxon>Nostocaceae</taxon>
        <taxon>Nostoc</taxon>
    </lineage>
</organism>
<evidence type="ECO:0008006" key="3">
    <source>
        <dbReference type="Google" id="ProtNLM"/>
    </source>
</evidence>
<proteinExistence type="predicted"/>
<accession>A0A2R5FVD5</accession>
<reference evidence="1 2" key="1">
    <citation type="submission" date="2017-06" db="EMBL/GenBank/DDBJ databases">
        <title>Genome sequencing of cyanobaciteial culture collection at National Institute for Environmental Studies (NIES).</title>
        <authorList>
            <person name="Hirose Y."/>
            <person name="Shimura Y."/>
            <person name="Fujisawa T."/>
            <person name="Nakamura Y."/>
            <person name="Kawachi M."/>
        </authorList>
    </citation>
    <scope>NUCLEOTIDE SEQUENCE [LARGE SCALE GENOMIC DNA]</scope>
    <source>
        <strain evidence="1 2">NIES-4072</strain>
    </source>
</reference>
<name>A0A2R5FVD5_NOSCO</name>
<dbReference type="Pfam" id="PF04255">
    <property type="entry name" value="DUF433"/>
    <property type="match status" value="1"/>
</dbReference>